<dbReference type="PROSITE" id="PS51508">
    <property type="entry name" value="CKK"/>
    <property type="match status" value="1"/>
</dbReference>
<feature type="non-terminal residue" evidence="4">
    <location>
        <position position="1"/>
    </location>
</feature>
<dbReference type="GO" id="GO:0051011">
    <property type="term" value="F:microtubule minus-end binding"/>
    <property type="evidence" value="ECO:0007669"/>
    <property type="project" value="TreeGrafter"/>
</dbReference>
<dbReference type="InterPro" id="IPR032940">
    <property type="entry name" value="CAMSAP"/>
</dbReference>
<dbReference type="PANTHER" id="PTHR21595:SF3">
    <property type="entry name" value="CALMODULIN-REGULATED SPECTRIN-ASSOCIATED PROTEIN 1"/>
    <property type="match status" value="1"/>
</dbReference>
<evidence type="ECO:0000256" key="1">
    <source>
        <dbReference type="PROSITE-ProRule" id="PRU00841"/>
    </source>
</evidence>
<protein>
    <submittedName>
        <fullName evidence="4">Calmodulin-regulated spectrin-associated protein 1</fullName>
    </submittedName>
</protein>
<evidence type="ECO:0000313" key="5">
    <source>
        <dbReference type="Proteomes" id="UP000700334"/>
    </source>
</evidence>
<evidence type="ECO:0000259" key="3">
    <source>
        <dbReference type="PROSITE" id="PS51508"/>
    </source>
</evidence>
<name>A0A8J5ZVW0_GALPY</name>
<dbReference type="SUPFAM" id="SSF50346">
    <property type="entry name" value="PRC-barrel domain"/>
    <property type="match status" value="1"/>
</dbReference>
<dbReference type="GO" id="GO:0031122">
    <property type="term" value="P:cytoplasmic microtubule organization"/>
    <property type="evidence" value="ECO:0007669"/>
    <property type="project" value="TreeGrafter"/>
</dbReference>
<dbReference type="GO" id="GO:0007026">
    <property type="term" value="P:negative regulation of microtubule depolymerization"/>
    <property type="evidence" value="ECO:0007669"/>
    <property type="project" value="TreeGrafter"/>
</dbReference>
<proteinExistence type="inferred from homology"/>
<dbReference type="AlphaFoldDB" id="A0A8J5ZVW0"/>
<comment type="domain">
    <text evidence="1">The CKK domain binds microtubules.</text>
</comment>
<evidence type="ECO:0000313" key="4">
    <source>
        <dbReference type="EMBL" id="KAG8508738.1"/>
    </source>
</evidence>
<feature type="domain" description="CKK" evidence="3">
    <location>
        <begin position="140"/>
        <end position="250"/>
    </location>
</feature>
<dbReference type="Pfam" id="PF08683">
    <property type="entry name" value="CAMSAP_CKK"/>
    <property type="match status" value="1"/>
</dbReference>
<dbReference type="SMART" id="SM01051">
    <property type="entry name" value="CAMSAP_CKK"/>
    <property type="match status" value="1"/>
</dbReference>
<sequence>MKMISFIERILQTSTAVKPKDERGYLRKQPIPTDVIEAVKKAESEPVSQVSAAAHAADRKSHSSTEDEGTIQSQLQLRNVSFLHLVKMGKSDVPQPFKLEHFTKCGQRKPSCNSTSRKTLLLHELAKSKVLFVALLEDCVGEVGDTSKCDLSIEMLQETIIPNPTPGKVVELHKNSILDRGDANANNHYIILICDSGFWFRVLYYYCPDTKKIYKLIGTRPKSIIKKMMENLYKCNSKHKHFHLILAKIM</sequence>
<feature type="region of interest" description="Disordered" evidence="2">
    <location>
        <begin position="46"/>
        <end position="72"/>
    </location>
</feature>
<dbReference type="Proteomes" id="UP000700334">
    <property type="component" value="Unassembled WGS sequence"/>
</dbReference>
<feature type="compositionally biased region" description="Basic and acidic residues" evidence="2">
    <location>
        <begin position="56"/>
        <end position="65"/>
    </location>
</feature>
<dbReference type="InterPro" id="IPR038209">
    <property type="entry name" value="CKK_dom_sf"/>
</dbReference>
<dbReference type="InterPro" id="IPR011033">
    <property type="entry name" value="PRC_barrel-like_sf"/>
</dbReference>
<dbReference type="Gene3D" id="3.10.20.360">
    <property type="entry name" value="CKK domain"/>
    <property type="match status" value="1"/>
</dbReference>
<keyword evidence="1" id="KW-0493">Microtubule</keyword>
<gene>
    <name evidence="4" type="ORF">J0S82_010230</name>
</gene>
<comment type="caution">
    <text evidence="4">The sequence shown here is derived from an EMBL/GenBank/DDBJ whole genome shotgun (WGS) entry which is preliminary data.</text>
</comment>
<dbReference type="EMBL" id="JAGFMF010012000">
    <property type="protein sequence ID" value="KAG8508738.1"/>
    <property type="molecule type" value="Genomic_DNA"/>
</dbReference>
<comment type="similarity">
    <text evidence="1">Belongs to the CAMSAP1 family.</text>
</comment>
<dbReference type="PANTHER" id="PTHR21595">
    <property type="entry name" value="PATRONIN"/>
    <property type="match status" value="1"/>
</dbReference>
<accession>A0A8J5ZVW0</accession>
<dbReference type="OrthoDB" id="2125658at2759"/>
<keyword evidence="5" id="KW-1185">Reference proteome</keyword>
<organism evidence="4 5">
    <name type="scientific">Galemys pyrenaicus</name>
    <name type="common">Iberian desman</name>
    <name type="synonym">Pyrenean desman</name>
    <dbReference type="NCBI Taxonomy" id="202257"/>
    <lineage>
        <taxon>Eukaryota</taxon>
        <taxon>Metazoa</taxon>
        <taxon>Chordata</taxon>
        <taxon>Craniata</taxon>
        <taxon>Vertebrata</taxon>
        <taxon>Euteleostomi</taxon>
        <taxon>Mammalia</taxon>
        <taxon>Eutheria</taxon>
        <taxon>Laurasiatheria</taxon>
        <taxon>Eulipotyphla</taxon>
        <taxon>Talpidae</taxon>
        <taxon>Galemys</taxon>
    </lineage>
</organism>
<reference evidence="4" key="1">
    <citation type="journal article" date="2021" name="Evol. Appl.">
        <title>The genome of the Pyrenean desman and the effects of bottlenecks and inbreeding on the genomic landscape of an endangered species.</title>
        <authorList>
            <person name="Escoda L."/>
            <person name="Castresana J."/>
        </authorList>
    </citation>
    <scope>NUCLEOTIDE SEQUENCE</scope>
    <source>
        <strain evidence="4">IBE-C5619</strain>
    </source>
</reference>
<dbReference type="GO" id="GO:0036449">
    <property type="term" value="C:microtubule minus-end"/>
    <property type="evidence" value="ECO:0007669"/>
    <property type="project" value="TreeGrafter"/>
</dbReference>
<dbReference type="GO" id="GO:0005516">
    <property type="term" value="F:calmodulin binding"/>
    <property type="evidence" value="ECO:0007669"/>
    <property type="project" value="InterPro"/>
</dbReference>
<evidence type="ECO:0000256" key="2">
    <source>
        <dbReference type="SAM" id="MobiDB-lite"/>
    </source>
</evidence>
<dbReference type="InterPro" id="IPR014797">
    <property type="entry name" value="CKK_CAMSAP"/>
</dbReference>